<dbReference type="EC" id="3.1.2.12" evidence="2 6"/>
<evidence type="ECO:0000256" key="2">
    <source>
        <dbReference type="ARBA" id="ARBA00012479"/>
    </source>
</evidence>
<dbReference type="PANTHER" id="PTHR10061">
    <property type="entry name" value="S-FORMYLGLUTATHIONE HYDROLASE"/>
    <property type="match status" value="1"/>
</dbReference>
<reference evidence="9 10" key="1">
    <citation type="submission" date="2019-10" db="EMBL/GenBank/DDBJ databases">
        <title>New species of Slilvanegrellaceae.</title>
        <authorList>
            <person name="Pitt A."/>
            <person name="Hahn M.W."/>
        </authorList>
    </citation>
    <scope>NUCLEOTIDE SEQUENCE [LARGE SCALE GENOMIC DNA]</scope>
    <source>
        <strain evidence="9 10">SP-Ram-0.45-NSY-1</strain>
    </source>
</reference>
<evidence type="ECO:0000256" key="3">
    <source>
        <dbReference type="ARBA" id="ARBA00022487"/>
    </source>
</evidence>
<comment type="function">
    <text evidence="8">Serine hydrolase involved in the detoxification of formaldehyde.</text>
</comment>
<dbReference type="GO" id="GO:0005829">
    <property type="term" value="C:cytosol"/>
    <property type="evidence" value="ECO:0007669"/>
    <property type="project" value="TreeGrafter"/>
</dbReference>
<dbReference type="Gene3D" id="3.40.50.1820">
    <property type="entry name" value="alpha/beta hydrolase"/>
    <property type="match status" value="1"/>
</dbReference>
<dbReference type="FunFam" id="3.40.50.1820:FF:000002">
    <property type="entry name" value="S-formylglutathione hydrolase"/>
    <property type="match status" value="1"/>
</dbReference>
<dbReference type="InterPro" id="IPR029058">
    <property type="entry name" value="AB_hydrolase_fold"/>
</dbReference>
<comment type="caution">
    <text evidence="9">The sequence shown here is derived from an EMBL/GenBank/DDBJ whole genome shotgun (WGS) entry which is preliminary data.</text>
</comment>
<dbReference type="RefSeq" id="WP_153421561.1">
    <property type="nucleotide sequence ID" value="NZ_WFLM01000005.1"/>
</dbReference>
<evidence type="ECO:0000313" key="9">
    <source>
        <dbReference type="EMBL" id="KAB8037142.1"/>
    </source>
</evidence>
<dbReference type="NCBIfam" id="TIGR02821">
    <property type="entry name" value="fghA_ester_D"/>
    <property type="match status" value="1"/>
</dbReference>
<accession>A0A6N6VR84</accession>
<dbReference type="SUPFAM" id="SSF53474">
    <property type="entry name" value="alpha/beta-Hydrolases"/>
    <property type="match status" value="1"/>
</dbReference>
<evidence type="ECO:0000256" key="8">
    <source>
        <dbReference type="RuleBase" id="RU363068"/>
    </source>
</evidence>
<evidence type="ECO:0000256" key="4">
    <source>
        <dbReference type="ARBA" id="ARBA00022801"/>
    </source>
</evidence>
<keyword evidence="10" id="KW-1185">Reference proteome</keyword>
<feature type="active site" description="Charge relay system" evidence="7">
    <location>
        <position position="147"/>
    </location>
</feature>
<keyword evidence="3 8" id="KW-0719">Serine esterase</keyword>
<dbReference type="PANTHER" id="PTHR10061:SF0">
    <property type="entry name" value="S-FORMYLGLUTATHIONE HYDROLASE"/>
    <property type="match status" value="1"/>
</dbReference>
<name>A0A6N6VR84_9BACT</name>
<feature type="active site" description="Charge relay system" evidence="7">
    <location>
        <position position="257"/>
    </location>
</feature>
<dbReference type="GO" id="GO:0052689">
    <property type="term" value="F:carboxylic ester hydrolase activity"/>
    <property type="evidence" value="ECO:0007669"/>
    <property type="project" value="UniProtKB-KW"/>
</dbReference>
<dbReference type="Pfam" id="PF00756">
    <property type="entry name" value="Esterase"/>
    <property type="match status" value="1"/>
</dbReference>
<sequence length="279" mass="32031">MDQLESIKEFNGYLKRFTHYSKTCNSKMTFSIFLPPKAIHKKVPAIYWLSGLTCSDENARVKSGAQRFAAELGLAIIFPDTSPRGENIPDAKDRYDLGIGAGFYLNATQTPWSKYFQMYNYIVYELPSLIEEYFPILKSFKSITGHSMGGHGALICALKNPQIFRSASAFAPICNPINSQWGKNCFTEYLGNNKSDWYDYDATCLVNNGFKIDNILIDQGLSDDFYHEKQLLPENFIEVCNKMNQPLTFRFQEGYDHSYHFISTFIEDHIKFHASFLNK</sequence>
<evidence type="ECO:0000256" key="6">
    <source>
        <dbReference type="NCBIfam" id="TIGR02821"/>
    </source>
</evidence>
<proteinExistence type="inferred from homology"/>
<dbReference type="EMBL" id="WFLM01000005">
    <property type="protein sequence ID" value="KAB8037142.1"/>
    <property type="molecule type" value="Genomic_DNA"/>
</dbReference>
<dbReference type="InterPro" id="IPR014186">
    <property type="entry name" value="S-formylglutathione_hydrol"/>
</dbReference>
<comment type="similarity">
    <text evidence="1 8">Belongs to the esterase D family.</text>
</comment>
<evidence type="ECO:0000313" key="10">
    <source>
        <dbReference type="Proteomes" id="UP000437748"/>
    </source>
</evidence>
<dbReference type="GO" id="GO:0046294">
    <property type="term" value="P:formaldehyde catabolic process"/>
    <property type="evidence" value="ECO:0007669"/>
    <property type="project" value="InterPro"/>
</dbReference>
<feature type="active site" description="Charge relay system" evidence="7">
    <location>
        <position position="223"/>
    </location>
</feature>
<dbReference type="GO" id="GO:0018738">
    <property type="term" value="F:S-formylglutathione hydrolase activity"/>
    <property type="evidence" value="ECO:0007669"/>
    <property type="project" value="UniProtKB-UniRule"/>
</dbReference>
<evidence type="ECO:0000256" key="1">
    <source>
        <dbReference type="ARBA" id="ARBA00005622"/>
    </source>
</evidence>
<organism evidence="9 10">
    <name type="scientific">Silvanigrella paludirubra</name>
    <dbReference type="NCBI Taxonomy" id="2499159"/>
    <lineage>
        <taxon>Bacteria</taxon>
        <taxon>Pseudomonadati</taxon>
        <taxon>Bdellovibrionota</taxon>
        <taxon>Oligoflexia</taxon>
        <taxon>Silvanigrellales</taxon>
        <taxon>Silvanigrellaceae</taxon>
        <taxon>Silvanigrella</taxon>
    </lineage>
</organism>
<dbReference type="Proteomes" id="UP000437748">
    <property type="component" value="Unassembled WGS sequence"/>
</dbReference>
<evidence type="ECO:0000256" key="5">
    <source>
        <dbReference type="ARBA" id="ARBA00047590"/>
    </source>
</evidence>
<dbReference type="OrthoDB" id="5291901at2"/>
<protein>
    <recommendedName>
        <fullName evidence="2 6">S-formylglutathione hydrolase</fullName>
        <ecNumber evidence="2 6">3.1.2.12</ecNumber>
    </recommendedName>
</protein>
<comment type="catalytic activity">
    <reaction evidence="5 8">
        <text>S-formylglutathione + H2O = formate + glutathione + H(+)</text>
        <dbReference type="Rhea" id="RHEA:14961"/>
        <dbReference type="ChEBI" id="CHEBI:15377"/>
        <dbReference type="ChEBI" id="CHEBI:15378"/>
        <dbReference type="ChEBI" id="CHEBI:15740"/>
        <dbReference type="ChEBI" id="CHEBI:57688"/>
        <dbReference type="ChEBI" id="CHEBI:57925"/>
        <dbReference type="EC" id="3.1.2.12"/>
    </reaction>
</comment>
<evidence type="ECO:0000256" key="7">
    <source>
        <dbReference type="PIRSR" id="PIRSR614186-1"/>
    </source>
</evidence>
<keyword evidence="4 8" id="KW-0378">Hydrolase</keyword>
<dbReference type="InterPro" id="IPR000801">
    <property type="entry name" value="Esterase-like"/>
</dbReference>
<gene>
    <name evidence="9" type="primary">fghA</name>
    <name evidence="9" type="ORF">GCL60_15040</name>
</gene>
<dbReference type="AlphaFoldDB" id="A0A6N6VR84"/>